<feature type="compositionally biased region" description="Basic residues" evidence="1">
    <location>
        <begin position="80"/>
        <end position="89"/>
    </location>
</feature>
<proteinExistence type="predicted"/>
<evidence type="ECO:0000313" key="3">
    <source>
        <dbReference type="Proteomes" id="UP000033188"/>
    </source>
</evidence>
<organism evidence="2 3">
    <name type="scientific">Babesia bigemina</name>
    <dbReference type="NCBI Taxonomy" id="5866"/>
    <lineage>
        <taxon>Eukaryota</taxon>
        <taxon>Sar</taxon>
        <taxon>Alveolata</taxon>
        <taxon>Apicomplexa</taxon>
        <taxon>Aconoidasida</taxon>
        <taxon>Piroplasmida</taxon>
        <taxon>Babesiidae</taxon>
        <taxon>Babesia</taxon>
    </lineage>
</organism>
<feature type="compositionally biased region" description="Polar residues" evidence="1">
    <location>
        <begin position="29"/>
        <end position="44"/>
    </location>
</feature>
<dbReference type="Proteomes" id="UP000033188">
    <property type="component" value="Chromosome 1"/>
</dbReference>
<keyword evidence="3" id="KW-1185">Reference proteome</keyword>
<evidence type="ECO:0000256" key="1">
    <source>
        <dbReference type="SAM" id="MobiDB-lite"/>
    </source>
</evidence>
<dbReference type="EMBL" id="LK391707">
    <property type="protein sequence ID" value="CDR94804.1"/>
    <property type="molecule type" value="Genomic_DNA"/>
</dbReference>
<dbReference type="RefSeq" id="XP_012766990.1">
    <property type="nucleotide sequence ID" value="XM_012911536.1"/>
</dbReference>
<feature type="region of interest" description="Disordered" evidence="1">
    <location>
        <begin position="28"/>
        <end position="89"/>
    </location>
</feature>
<dbReference type="AlphaFoldDB" id="A0A061D7F3"/>
<dbReference type="VEuPathDB" id="PiroplasmaDB:BBBOND_0111020"/>
<sequence length="89" mass="9823">MPLSTYLLIRKQISMVMKYATKLRPVPMSTPSANHVHAASSQPTDMPVQVREDEPAGNDLISMRSGTGKPTIISSDTQHKTARMNSRTK</sequence>
<gene>
    <name evidence="2" type="ORF">BBBOND_0111020</name>
</gene>
<dbReference type="KEGG" id="bbig:BBBOND_0111020"/>
<dbReference type="GeneID" id="24563345"/>
<protein>
    <submittedName>
        <fullName evidence="2">Uncharacterized protein</fullName>
    </submittedName>
</protein>
<reference evidence="3" key="1">
    <citation type="journal article" date="2014" name="Nucleic Acids Res.">
        <title>The evolutionary dynamics of variant antigen genes in Babesia reveal a history of genomic innovation underlying host-parasite interaction.</title>
        <authorList>
            <person name="Jackson A.P."/>
            <person name="Otto T.D."/>
            <person name="Darby A."/>
            <person name="Ramaprasad A."/>
            <person name="Xia D."/>
            <person name="Echaide I.E."/>
            <person name="Farber M."/>
            <person name="Gahlot S."/>
            <person name="Gamble J."/>
            <person name="Gupta D."/>
            <person name="Gupta Y."/>
            <person name="Jackson L."/>
            <person name="Malandrin L."/>
            <person name="Malas T.B."/>
            <person name="Moussa E."/>
            <person name="Nair M."/>
            <person name="Reid A.J."/>
            <person name="Sanders M."/>
            <person name="Sharma J."/>
            <person name="Tracey A."/>
            <person name="Quail M.A."/>
            <person name="Weir W."/>
            <person name="Wastling J.M."/>
            <person name="Hall N."/>
            <person name="Willadsen P."/>
            <person name="Lingelbach K."/>
            <person name="Shiels B."/>
            <person name="Tait A."/>
            <person name="Berriman M."/>
            <person name="Allred D.R."/>
            <person name="Pain A."/>
        </authorList>
    </citation>
    <scope>NUCLEOTIDE SEQUENCE [LARGE SCALE GENOMIC DNA]</scope>
    <source>
        <strain evidence="3">Bond</strain>
    </source>
</reference>
<evidence type="ECO:0000313" key="2">
    <source>
        <dbReference type="EMBL" id="CDR94804.1"/>
    </source>
</evidence>
<name>A0A061D7F3_BABBI</name>
<accession>A0A061D7F3</accession>